<keyword evidence="4 7" id="KW-0812">Transmembrane</keyword>
<keyword evidence="5 7" id="KW-1133">Transmembrane helix</keyword>
<evidence type="ECO:0000256" key="4">
    <source>
        <dbReference type="ARBA" id="ARBA00022692"/>
    </source>
</evidence>
<evidence type="ECO:0000256" key="3">
    <source>
        <dbReference type="ARBA" id="ARBA00022475"/>
    </source>
</evidence>
<evidence type="ECO:0000256" key="1">
    <source>
        <dbReference type="ARBA" id="ARBA00004651"/>
    </source>
</evidence>
<keyword evidence="8" id="KW-0732">Signal</keyword>
<dbReference type="PANTHER" id="PTHR13084">
    <property type="entry name" value="T-CELL LYMPHOMA BREAKPOINT-ASSOCIATED TARGET 1-RELATED"/>
    <property type="match status" value="1"/>
</dbReference>
<dbReference type="Proteomes" id="UP001482620">
    <property type="component" value="Unassembled WGS sequence"/>
</dbReference>
<evidence type="ECO:0000256" key="6">
    <source>
        <dbReference type="ARBA" id="ARBA00023136"/>
    </source>
</evidence>
<evidence type="ECO:0000256" key="7">
    <source>
        <dbReference type="RuleBase" id="RU368041"/>
    </source>
</evidence>
<proteinExistence type="inferred from homology"/>
<evidence type="ECO:0000256" key="8">
    <source>
        <dbReference type="SAM" id="SignalP"/>
    </source>
</evidence>
<feature type="transmembrane region" description="Helical" evidence="7">
    <location>
        <begin position="62"/>
        <end position="86"/>
    </location>
</feature>
<evidence type="ECO:0000256" key="5">
    <source>
        <dbReference type="ARBA" id="ARBA00022989"/>
    </source>
</evidence>
<feature type="signal peptide" evidence="8">
    <location>
        <begin position="1"/>
        <end position="21"/>
    </location>
</feature>
<accession>A0ABV0TIL2</accession>
<sequence length="205" mass="23109">MGCCSGRCMLILLCCVQLITAVERQVFDFLGYQWAPIMVNFFHIIMVILGLFGAVQYQSRYVVTYLLWMFVWIGWNVFVSCLYLDLGGLSKDSHILSLGVSSHSSWWKNNGPGCYSQSLPSDRWQDNQNPKLTTVLSCWVKYQYIEVLHCSTQLLVSLLRVEPKAFPGLPKYIVPPACPGLSPGPPPGGTCLEHLPRKASRRHPV</sequence>
<name>A0ABV0TIL2_9TELE</name>
<dbReference type="Pfam" id="PF05640">
    <property type="entry name" value="NKAIN"/>
    <property type="match status" value="1"/>
</dbReference>
<dbReference type="EMBL" id="JAHRIQ010035978">
    <property type="protein sequence ID" value="MEQ2232729.1"/>
    <property type="molecule type" value="Genomic_DNA"/>
</dbReference>
<feature type="transmembrane region" description="Helical" evidence="7">
    <location>
        <begin position="34"/>
        <end position="55"/>
    </location>
</feature>
<comment type="similarity">
    <text evidence="2 7">Belongs to the NKAIN family.</text>
</comment>
<feature type="chain" id="PRO_5045846292" description="Sodium/potassium-transporting ATPase subunit beta-1-interacting protein" evidence="8">
    <location>
        <begin position="22"/>
        <end position="205"/>
    </location>
</feature>
<evidence type="ECO:0000256" key="2">
    <source>
        <dbReference type="ARBA" id="ARBA00006364"/>
    </source>
</evidence>
<gene>
    <name evidence="9" type="ORF">ILYODFUR_014474</name>
</gene>
<reference evidence="9 10" key="1">
    <citation type="submission" date="2021-06" db="EMBL/GenBank/DDBJ databases">
        <authorList>
            <person name="Palmer J.M."/>
        </authorList>
    </citation>
    <scope>NUCLEOTIDE SEQUENCE [LARGE SCALE GENOMIC DNA]</scope>
    <source>
        <strain evidence="10">if_2019</strain>
        <tissue evidence="9">Muscle</tissue>
    </source>
</reference>
<comment type="subcellular location">
    <subcellularLocation>
        <location evidence="1 7">Cell membrane</location>
        <topology evidence="1 7">Multi-pass membrane protein</topology>
    </subcellularLocation>
</comment>
<comment type="caution">
    <text evidence="9">The sequence shown here is derived from an EMBL/GenBank/DDBJ whole genome shotgun (WGS) entry which is preliminary data.</text>
</comment>
<evidence type="ECO:0000313" key="10">
    <source>
        <dbReference type="Proteomes" id="UP001482620"/>
    </source>
</evidence>
<keyword evidence="3 7" id="KW-1003">Cell membrane</keyword>
<keyword evidence="10" id="KW-1185">Reference proteome</keyword>
<organism evidence="9 10">
    <name type="scientific">Ilyodon furcidens</name>
    <name type="common">goldbreast splitfin</name>
    <dbReference type="NCBI Taxonomy" id="33524"/>
    <lineage>
        <taxon>Eukaryota</taxon>
        <taxon>Metazoa</taxon>
        <taxon>Chordata</taxon>
        <taxon>Craniata</taxon>
        <taxon>Vertebrata</taxon>
        <taxon>Euteleostomi</taxon>
        <taxon>Actinopterygii</taxon>
        <taxon>Neopterygii</taxon>
        <taxon>Teleostei</taxon>
        <taxon>Neoteleostei</taxon>
        <taxon>Acanthomorphata</taxon>
        <taxon>Ovalentaria</taxon>
        <taxon>Atherinomorphae</taxon>
        <taxon>Cyprinodontiformes</taxon>
        <taxon>Goodeidae</taxon>
        <taxon>Ilyodon</taxon>
    </lineage>
</organism>
<dbReference type="InterPro" id="IPR008516">
    <property type="entry name" value="Na/K-Atpase_Interacting"/>
</dbReference>
<protein>
    <recommendedName>
        <fullName evidence="7">Sodium/potassium-transporting ATPase subunit beta-1-interacting protein</fullName>
        <shortName evidence="7">Na(+)/K(+)-transporting ATPase subunit beta-1-interacting protein</shortName>
    </recommendedName>
</protein>
<evidence type="ECO:0000313" key="9">
    <source>
        <dbReference type="EMBL" id="MEQ2232729.1"/>
    </source>
</evidence>
<comment type="caution">
    <text evidence="7">Lacks conserved residue(s) required for the propagation of feature annotation.</text>
</comment>
<keyword evidence="6 7" id="KW-0472">Membrane</keyword>
<dbReference type="PANTHER" id="PTHR13084:SF7">
    <property type="entry name" value="SODIUM_POTASSIUM-TRANSPORTING ATPASE SUBUNIT BETA-1-INTERACTING PROTEIN"/>
    <property type="match status" value="1"/>
</dbReference>